<dbReference type="GO" id="GO:0030791">
    <property type="term" value="F:arsenite methyltransferase activity"/>
    <property type="evidence" value="ECO:0007669"/>
    <property type="project" value="UniProtKB-EC"/>
</dbReference>
<dbReference type="Pfam" id="PF13847">
    <property type="entry name" value="Methyltransf_31"/>
    <property type="match status" value="1"/>
</dbReference>
<dbReference type="InterPro" id="IPR025714">
    <property type="entry name" value="Methyltranfer_dom"/>
</dbReference>
<evidence type="ECO:0000256" key="5">
    <source>
        <dbReference type="ARBA" id="ARBA00034545"/>
    </source>
</evidence>
<comment type="similarity">
    <text evidence="3">Belongs to the methyltransferase superfamily. Arsenite methyltransferase family.</text>
</comment>
<dbReference type="EC" id="2.1.1.137" evidence="4"/>
<dbReference type="Gene3D" id="3.40.50.150">
    <property type="entry name" value="Vaccinia Virus protein VP39"/>
    <property type="match status" value="1"/>
</dbReference>
<dbReference type="OrthoDB" id="9770553at2"/>
<evidence type="ECO:0000256" key="2">
    <source>
        <dbReference type="ARBA" id="ARBA00022691"/>
    </source>
</evidence>
<comment type="catalytic activity">
    <reaction evidence="6">
        <text>arsenic triglutathione + [thioredoxin]-dithiol + S-adenosyl-L-methionine + 2 H2O = methylarsonous acid + [thioredoxin]-disulfide + 3 glutathione + S-adenosyl-L-homocysteine + H(+)</text>
        <dbReference type="Rhea" id="RHEA:69460"/>
        <dbReference type="Rhea" id="RHEA-COMP:10698"/>
        <dbReference type="Rhea" id="RHEA-COMP:10700"/>
        <dbReference type="ChEBI" id="CHEBI:15377"/>
        <dbReference type="ChEBI" id="CHEBI:15378"/>
        <dbReference type="ChEBI" id="CHEBI:17826"/>
        <dbReference type="ChEBI" id="CHEBI:29950"/>
        <dbReference type="ChEBI" id="CHEBI:50058"/>
        <dbReference type="ChEBI" id="CHEBI:57856"/>
        <dbReference type="ChEBI" id="CHEBI:57925"/>
        <dbReference type="ChEBI" id="CHEBI:59789"/>
        <dbReference type="ChEBI" id="CHEBI:183640"/>
        <dbReference type="EC" id="2.1.1.137"/>
    </reaction>
</comment>
<proteinExistence type="inferred from homology"/>
<accession>A0A1H3WNX7</accession>
<evidence type="ECO:0000313" key="11">
    <source>
        <dbReference type="Proteomes" id="UP000199041"/>
    </source>
</evidence>
<protein>
    <recommendedName>
        <fullName evidence="5">Arsenite methyltransferase</fullName>
        <ecNumber evidence="4">2.1.1.137</ecNumber>
    </recommendedName>
</protein>
<dbReference type="InterPro" id="IPR026669">
    <property type="entry name" value="Arsenite_MeTrfase-like"/>
</dbReference>
<dbReference type="RefSeq" id="WP_091394303.1">
    <property type="nucleotide sequence ID" value="NZ_FNQY01000003.1"/>
</dbReference>
<dbReference type="EMBL" id="FNQY01000003">
    <property type="protein sequence ID" value="SDZ88887.1"/>
    <property type="molecule type" value="Genomic_DNA"/>
</dbReference>
<organism evidence="10 11">
    <name type="scientific">Arachidicoccus rhizosphaerae</name>
    <dbReference type="NCBI Taxonomy" id="551991"/>
    <lineage>
        <taxon>Bacteria</taxon>
        <taxon>Pseudomonadati</taxon>
        <taxon>Bacteroidota</taxon>
        <taxon>Chitinophagia</taxon>
        <taxon>Chitinophagales</taxon>
        <taxon>Chitinophagaceae</taxon>
        <taxon>Arachidicoccus</taxon>
    </lineage>
</organism>
<evidence type="ECO:0000259" key="9">
    <source>
        <dbReference type="Pfam" id="PF13847"/>
    </source>
</evidence>
<dbReference type="SUPFAM" id="SSF53335">
    <property type="entry name" value="S-adenosyl-L-methionine-dependent methyltransferases"/>
    <property type="match status" value="1"/>
</dbReference>
<evidence type="ECO:0000256" key="3">
    <source>
        <dbReference type="ARBA" id="ARBA00034487"/>
    </source>
</evidence>
<dbReference type="InterPro" id="IPR029063">
    <property type="entry name" value="SAM-dependent_MTases_sf"/>
</dbReference>
<evidence type="ECO:0000313" key="10">
    <source>
        <dbReference type="EMBL" id="SDZ88887.1"/>
    </source>
</evidence>
<dbReference type="STRING" id="551991.SAMN05192529_103187"/>
<keyword evidence="10" id="KW-0489">Methyltransferase</keyword>
<keyword evidence="11" id="KW-1185">Reference proteome</keyword>
<gene>
    <name evidence="10" type="ORF">SAMN05192529_103187</name>
</gene>
<name>A0A1H3WNX7_9BACT</name>
<keyword evidence="2" id="KW-0949">S-adenosyl-L-methionine</keyword>
<comment type="catalytic activity">
    <reaction evidence="7">
        <text>arsenic triglutathione + 2 [thioredoxin]-dithiol + 2 S-adenosyl-L-methionine + H2O = dimethylarsinous acid + 2 [thioredoxin]-disulfide + 3 glutathione + 2 S-adenosyl-L-homocysteine + 2 H(+)</text>
        <dbReference type="Rhea" id="RHEA:69464"/>
        <dbReference type="Rhea" id="RHEA-COMP:10698"/>
        <dbReference type="Rhea" id="RHEA-COMP:10700"/>
        <dbReference type="ChEBI" id="CHEBI:15377"/>
        <dbReference type="ChEBI" id="CHEBI:15378"/>
        <dbReference type="ChEBI" id="CHEBI:23808"/>
        <dbReference type="ChEBI" id="CHEBI:29950"/>
        <dbReference type="ChEBI" id="CHEBI:50058"/>
        <dbReference type="ChEBI" id="CHEBI:57856"/>
        <dbReference type="ChEBI" id="CHEBI:57925"/>
        <dbReference type="ChEBI" id="CHEBI:59789"/>
        <dbReference type="ChEBI" id="CHEBI:183640"/>
        <dbReference type="EC" id="2.1.1.137"/>
    </reaction>
</comment>
<dbReference type="Proteomes" id="UP000199041">
    <property type="component" value="Unassembled WGS sequence"/>
</dbReference>
<comment type="catalytic activity">
    <reaction evidence="8">
        <text>arsenic triglutathione + 3 [thioredoxin]-dithiol + 3 S-adenosyl-L-methionine = trimethylarsine + 3 [thioredoxin]-disulfide + 3 glutathione + 3 S-adenosyl-L-homocysteine + 3 H(+)</text>
        <dbReference type="Rhea" id="RHEA:69432"/>
        <dbReference type="Rhea" id="RHEA-COMP:10698"/>
        <dbReference type="Rhea" id="RHEA-COMP:10700"/>
        <dbReference type="ChEBI" id="CHEBI:15378"/>
        <dbReference type="ChEBI" id="CHEBI:27130"/>
        <dbReference type="ChEBI" id="CHEBI:29950"/>
        <dbReference type="ChEBI" id="CHEBI:50058"/>
        <dbReference type="ChEBI" id="CHEBI:57856"/>
        <dbReference type="ChEBI" id="CHEBI:57925"/>
        <dbReference type="ChEBI" id="CHEBI:59789"/>
        <dbReference type="ChEBI" id="CHEBI:183640"/>
        <dbReference type="EC" id="2.1.1.137"/>
    </reaction>
</comment>
<reference evidence="10 11" key="1">
    <citation type="submission" date="2016-10" db="EMBL/GenBank/DDBJ databases">
        <authorList>
            <person name="de Groot N.N."/>
        </authorList>
    </citation>
    <scope>NUCLEOTIDE SEQUENCE [LARGE SCALE GENOMIC DNA]</scope>
    <source>
        <strain evidence="10 11">Vu-144</strain>
    </source>
</reference>
<evidence type="ECO:0000256" key="6">
    <source>
        <dbReference type="ARBA" id="ARBA00047941"/>
    </source>
</evidence>
<evidence type="ECO:0000256" key="4">
    <source>
        <dbReference type="ARBA" id="ARBA00034521"/>
    </source>
</evidence>
<dbReference type="GO" id="GO:0032259">
    <property type="term" value="P:methylation"/>
    <property type="evidence" value="ECO:0007669"/>
    <property type="project" value="UniProtKB-KW"/>
</dbReference>
<evidence type="ECO:0000256" key="1">
    <source>
        <dbReference type="ARBA" id="ARBA00022679"/>
    </source>
</evidence>
<evidence type="ECO:0000256" key="7">
    <source>
        <dbReference type="ARBA" id="ARBA00047943"/>
    </source>
</evidence>
<dbReference type="AlphaFoldDB" id="A0A1H3WNX7"/>
<dbReference type="NCBIfam" id="NF008823">
    <property type="entry name" value="PRK11873.1"/>
    <property type="match status" value="1"/>
</dbReference>
<evidence type="ECO:0000256" key="8">
    <source>
        <dbReference type="ARBA" id="ARBA00048428"/>
    </source>
</evidence>
<dbReference type="CDD" id="cd02440">
    <property type="entry name" value="AdoMet_MTases"/>
    <property type="match status" value="1"/>
</dbReference>
<sequence length="280" mass="30217">MNNEQELKELVKQKYAEIASQDKAMNQASCCGSGCCSTDVYNIMSEDYSKLEGYNPEADLGLGCGLPTQFAQIKKGDTVIDLGSGAGNDCFVARRETGGSGKVIGIDFTPQMIEKARENVEKLGYNNVEFRQGDIEAMPVGADKADVVVSNCVLNLVPNKDGVFREVYRVLKPGGHFSISDIVLEGELPNALRQAAEMYAGCVTGAIQKEEYFGLIAKNGFTNVTLQKEKAIEIPDDILAVYLSAEEINQFKTSGGGIQSITVYAEKAEKSICCGPDCCN</sequence>
<dbReference type="PANTHER" id="PTHR43675">
    <property type="entry name" value="ARSENITE METHYLTRANSFERASE"/>
    <property type="match status" value="1"/>
</dbReference>
<dbReference type="PANTHER" id="PTHR43675:SF8">
    <property type="entry name" value="ARSENITE METHYLTRANSFERASE"/>
    <property type="match status" value="1"/>
</dbReference>
<keyword evidence="1 10" id="KW-0808">Transferase</keyword>
<feature type="domain" description="Methyltransferase" evidence="9">
    <location>
        <begin position="73"/>
        <end position="219"/>
    </location>
</feature>